<dbReference type="InterPro" id="IPR046459">
    <property type="entry name" value="Caps_syn_GfcC_N"/>
</dbReference>
<evidence type="ECO:0000313" key="5">
    <source>
        <dbReference type="Proteomes" id="UP000176037"/>
    </source>
</evidence>
<proteinExistence type="predicted"/>
<dbReference type="RefSeq" id="WP_070175147.1">
    <property type="nucleotide sequence ID" value="NZ_BMJR01000006.1"/>
</dbReference>
<reference evidence="4 5" key="1">
    <citation type="submission" date="2016-09" db="EMBL/GenBank/DDBJ databases">
        <title>Alteromonas lipolytica, a new species isolated from sea water.</title>
        <authorList>
            <person name="Wu Y.-H."/>
            <person name="Cheng H."/>
            <person name="Xu X.-W."/>
        </authorList>
    </citation>
    <scope>NUCLEOTIDE SEQUENCE [LARGE SCALE GENOMIC DNA]</scope>
    <source>
        <strain evidence="4 5">JW12</strain>
    </source>
</reference>
<dbReference type="STRING" id="1856405.BFC17_11560"/>
<evidence type="ECO:0000313" key="4">
    <source>
        <dbReference type="EMBL" id="OFI35402.1"/>
    </source>
</evidence>
<accession>A0A1E8FHI3</accession>
<evidence type="ECO:0000256" key="1">
    <source>
        <dbReference type="SAM" id="SignalP"/>
    </source>
</evidence>
<dbReference type="AlphaFoldDB" id="A0A1E8FHI3"/>
<name>A0A1E8FHI3_9ALTE</name>
<feature type="domain" description="Capsule biosynthesis GfcC-like C-terminal" evidence="2">
    <location>
        <begin position="156"/>
        <end position="242"/>
    </location>
</feature>
<gene>
    <name evidence="4" type="ORF">BFC17_11560</name>
</gene>
<feature type="chain" id="PRO_5009214329" evidence="1">
    <location>
        <begin position="22"/>
        <end position="242"/>
    </location>
</feature>
<dbReference type="Pfam" id="PF20616">
    <property type="entry name" value="Caps_syn_GfcC_N"/>
    <property type="match status" value="1"/>
</dbReference>
<keyword evidence="5" id="KW-1185">Reference proteome</keyword>
<sequence>MKYFIRTALVALLCLPSWVLADVTFNVAGKIITFNQPVRLATVLSMVEPTPEYWANAAVYHLEDPDVEQMRAEVLKQLASLIRQQTKDSNAYRNLTAFYQEIGRWQLMRRLNINIDYDQARLNPKRNPQFNEGVYYIRLKPRTEQIKLTGMLTQATALPFDGSFTVTDYLDKVQLSHAAHRDYVYLLEPDGAVNKLGIAYWNKQHYRPMPGSEIFIPLQDELFFDRIGSLNDHIAQLMMHRM</sequence>
<dbReference type="Proteomes" id="UP000176037">
    <property type="component" value="Unassembled WGS sequence"/>
</dbReference>
<comment type="caution">
    <text evidence="4">The sequence shown here is derived from an EMBL/GenBank/DDBJ whole genome shotgun (WGS) entry which is preliminary data.</text>
</comment>
<protein>
    <submittedName>
        <fullName evidence="4">Uncharacterized protein</fullName>
    </submittedName>
</protein>
<feature type="signal peptide" evidence="1">
    <location>
        <begin position="1"/>
        <end position="21"/>
    </location>
</feature>
<dbReference type="InterPro" id="IPR010425">
    <property type="entry name" value="Caps_synth_GfcC-like_C"/>
</dbReference>
<dbReference type="OrthoDB" id="5814422at2"/>
<evidence type="ECO:0000259" key="3">
    <source>
        <dbReference type="Pfam" id="PF20616"/>
    </source>
</evidence>
<feature type="domain" description="Capsule biosynthesis GfcC-like N-terminal" evidence="3">
    <location>
        <begin position="29"/>
        <end position="141"/>
    </location>
</feature>
<dbReference type="Gene3D" id="3.10.560.10">
    <property type="entry name" value="Outer membrane lipoprotein wza domain like"/>
    <property type="match status" value="1"/>
</dbReference>
<organism evidence="4 5">
    <name type="scientific">Alteromonas lipolytica</name>
    <dbReference type="NCBI Taxonomy" id="1856405"/>
    <lineage>
        <taxon>Bacteria</taxon>
        <taxon>Pseudomonadati</taxon>
        <taxon>Pseudomonadota</taxon>
        <taxon>Gammaproteobacteria</taxon>
        <taxon>Alteromonadales</taxon>
        <taxon>Alteromonadaceae</taxon>
        <taxon>Alteromonas/Salinimonas group</taxon>
        <taxon>Alteromonas</taxon>
    </lineage>
</organism>
<dbReference type="EMBL" id="MJIC01000009">
    <property type="protein sequence ID" value="OFI35402.1"/>
    <property type="molecule type" value="Genomic_DNA"/>
</dbReference>
<evidence type="ECO:0000259" key="2">
    <source>
        <dbReference type="Pfam" id="PF06251"/>
    </source>
</evidence>
<keyword evidence="1" id="KW-0732">Signal</keyword>
<dbReference type="Pfam" id="PF06251">
    <property type="entry name" value="Caps_syn_GfcC_C"/>
    <property type="match status" value="1"/>
</dbReference>